<accession>A0A2V3W537</accession>
<gene>
    <name evidence="1" type="ORF">DFR56_102250</name>
</gene>
<sequence>MPWDINNYPNSLKNLHRITRKKAIEIANAMIEEGYSEGRAIPIAIEQAKKWHQNATKEEIDSFDQ</sequence>
<keyword evidence="2" id="KW-1185">Reference proteome</keyword>
<dbReference type="EMBL" id="QJJQ01000002">
    <property type="protein sequence ID" value="PXW89473.1"/>
    <property type="molecule type" value="Genomic_DNA"/>
</dbReference>
<dbReference type="RefSeq" id="WP_110394193.1">
    <property type="nucleotide sequence ID" value="NZ_JADIJL010000001.1"/>
</dbReference>
<dbReference type="OrthoDB" id="8858565at2"/>
<name>A0A2V3W537_9BACI</name>
<reference evidence="1 2" key="1">
    <citation type="submission" date="2018-05" db="EMBL/GenBank/DDBJ databases">
        <title>Genomic Encyclopedia of Type Strains, Phase IV (KMG-IV): sequencing the most valuable type-strain genomes for metagenomic binning, comparative biology and taxonomic classification.</title>
        <authorList>
            <person name="Goeker M."/>
        </authorList>
    </citation>
    <scope>NUCLEOTIDE SEQUENCE [LARGE SCALE GENOMIC DNA]</scope>
    <source>
        <strain evidence="1 2">DSM 28556</strain>
    </source>
</reference>
<comment type="caution">
    <text evidence="1">The sequence shown here is derived from an EMBL/GenBank/DDBJ whole genome shotgun (WGS) entry which is preliminary data.</text>
</comment>
<dbReference type="AlphaFoldDB" id="A0A2V3W537"/>
<protein>
    <recommendedName>
        <fullName evidence="3">DUF2188 domain-containing protein</fullName>
    </recommendedName>
</protein>
<organism evidence="1 2">
    <name type="scientific">Pseudogracilibacillus auburnensis</name>
    <dbReference type="NCBI Taxonomy" id="1494959"/>
    <lineage>
        <taxon>Bacteria</taxon>
        <taxon>Bacillati</taxon>
        <taxon>Bacillota</taxon>
        <taxon>Bacilli</taxon>
        <taxon>Bacillales</taxon>
        <taxon>Bacillaceae</taxon>
        <taxon>Pseudogracilibacillus</taxon>
    </lineage>
</organism>
<dbReference type="Proteomes" id="UP000247978">
    <property type="component" value="Unassembled WGS sequence"/>
</dbReference>
<evidence type="ECO:0000313" key="2">
    <source>
        <dbReference type="Proteomes" id="UP000247978"/>
    </source>
</evidence>
<proteinExistence type="predicted"/>
<evidence type="ECO:0000313" key="1">
    <source>
        <dbReference type="EMBL" id="PXW89473.1"/>
    </source>
</evidence>
<evidence type="ECO:0008006" key="3">
    <source>
        <dbReference type="Google" id="ProtNLM"/>
    </source>
</evidence>